<comment type="caution">
    <text evidence="2">The sequence shown here is derived from an EMBL/GenBank/DDBJ whole genome shotgun (WGS) entry which is preliminary data.</text>
</comment>
<proteinExistence type="predicted"/>
<evidence type="ECO:0000313" key="3">
    <source>
        <dbReference type="Proteomes" id="UP000749040"/>
    </source>
</evidence>
<dbReference type="SUPFAM" id="SSF75011">
    <property type="entry name" value="3-carboxy-cis,cis-mucoante lactonizing enzyme"/>
    <property type="match status" value="1"/>
</dbReference>
<reference evidence="2 3" key="1">
    <citation type="submission" date="2021-01" db="EMBL/GenBank/DDBJ databases">
        <title>Streptomyces acididurans sp. nov., isolated from a peat swamp forest soil.</title>
        <authorList>
            <person name="Chantavorakit T."/>
            <person name="Duangmal K."/>
        </authorList>
    </citation>
    <scope>NUCLEOTIDE SEQUENCE [LARGE SCALE GENOMIC DNA]</scope>
    <source>
        <strain evidence="2 3">KK5PA1</strain>
    </source>
</reference>
<sequence>MIRRLLPAAAVAATVTVTAALAVAGPAAAHDADHGLPAAGRTLAGVTRTDLVSDQPGAAQLTDPNLVNAWGLAHGPNTPLWVSNAGTGTSTLYTGGVNGSPAAASPLVVKVPGGPVTGQTFNGTTGFDVPGTTTPAAFLFATVGGAIDAWAGASGPQAAVAATVPGAQYTGLTLANSPFGPLLLAADFHDGRVDVFDSAFHKLDVPGLFSDPRLPRGYAPFNVQVLGDSVYVSYALQDAAKQFDVPGVGHGFVDRFTLYGTPAGRVAARGALNSPWGLAVAPQGFGRFAGDLLVGNFGDGTIHAYDPATGRFLGTVADTSGKVIRIDKLWALTVGDAVAGGPDSIWFSAGPGDETHGLLGLLTAK</sequence>
<feature type="chain" id="PRO_5047052909" evidence="1">
    <location>
        <begin position="20"/>
        <end position="365"/>
    </location>
</feature>
<accession>A0ABS2TKB2</accession>
<protein>
    <submittedName>
        <fullName evidence="2">TIGR03118 family protein</fullName>
    </submittedName>
</protein>
<keyword evidence="1" id="KW-0732">Signal</keyword>
<keyword evidence="3" id="KW-1185">Reference proteome</keyword>
<evidence type="ECO:0000313" key="2">
    <source>
        <dbReference type="EMBL" id="MBM9503775.1"/>
    </source>
</evidence>
<dbReference type="InterPro" id="IPR017549">
    <property type="entry name" value="APMV_L690"/>
</dbReference>
<feature type="signal peptide" evidence="1">
    <location>
        <begin position="1"/>
        <end position="19"/>
    </location>
</feature>
<evidence type="ECO:0000256" key="1">
    <source>
        <dbReference type="SAM" id="SignalP"/>
    </source>
</evidence>
<dbReference type="Proteomes" id="UP000749040">
    <property type="component" value="Unassembled WGS sequence"/>
</dbReference>
<dbReference type="EMBL" id="JADKYB010000002">
    <property type="protein sequence ID" value="MBM9503775.1"/>
    <property type="molecule type" value="Genomic_DNA"/>
</dbReference>
<name>A0ABS2TKB2_9ACTN</name>
<gene>
    <name evidence="2" type="ORF">ITX44_04350</name>
</gene>
<dbReference type="NCBIfam" id="TIGR03118">
    <property type="entry name" value="PEPCTERM_chp_1"/>
    <property type="match status" value="1"/>
</dbReference>
<organism evidence="2 3">
    <name type="scientific">Actinacidiphila acididurans</name>
    <dbReference type="NCBI Taxonomy" id="2784346"/>
    <lineage>
        <taxon>Bacteria</taxon>
        <taxon>Bacillati</taxon>
        <taxon>Actinomycetota</taxon>
        <taxon>Actinomycetes</taxon>
        <taxon>Kitasatosporales</taxon>
        <taxon>Streptomycetaceae</taxon>
        <taxon>Actinacidiphila</taxon>
    </lineage>
</organism>
<dbReference type="RefSeq" id="WP_205355636.1">
    <property type="nucleotide sequence ID" value="NZ_JADKYB010000002.1"/>
</dbReference>